<feature type="signal peptide" evidence="1">
    <location>
        <begin position="1"/>
        <end position="19"/>
    </location>
</feature>
<proteinExistence type="predicted"/>
<reference evidence="2 3" key="1">
    <citation type="journal article" date="2011" name="Int. J. Syst. Evol. Microbiol.">
        <title>Zhongshania antarctica gen. nov., sp. nov. and Zhongshania guokunii sp. nov., gammaproteobacteria respectively isolated from coastal attached (fast) ice and surface seawater of the Antarctic.</title>
        <authorList>
            <person name="Li H.J."/>
            <person name="Zhang X.Y."/>
            <person name="Chen C.X."/>
            <person name="Zhang Y.J."/>
            <person name="Gao Z.M."/>
            <person name="Yu Y."/>
            <person name="Chen X.L."/>
            <person name="Chen B."/>
            <person name="Zhang Y.Z."/>
        </authorList>
    </citation>
    <scope>NUCLEOTIDE SEQUENCE [LARGE SCALE GENOMIC DNA]</scope>
    <source>
        <strain evidence="2 3">15-R06ZXC-3</strain>
    </source>
</reference>
<dbReference type="RefSeq" id="WP_368390795.1">
    <property type="nucleotide sequence ID" value="NZ_JBFRYC010000001.1"/>
</dbReference>
<accession>A0ABV3TFW7</accession>
<evidence type="ECO:0000313" key="2">
    <source>
        <dbReference type="EMBL" id="MEX1660501.1"/>
    </source>
</evidence>
<dbReference type="EMBL" id="JBFRYC010000001">
    <property type="protein sequence ID" value="MEX1660501.1"/>
    <property type="molecule type" value="Genomic_DNA"/>
</dbReference>
<sequence>MRIALGGLIVLSCMSCANAQQSAPQPFTRPDYSDNRSSAVDVIRSYYNAINLSQYARAYSYKLRGTPELDANALAADYAKFRDGFSDTAHVWLKLGFVTSDTAMSTTHYAVPVVIETLSDSGTRQAYAGCYDVVRVSAGVQDFVPFDPIRIAGGTLHKINGDMASAAMPKCPI</sequence>
<evidence type="ECO:0000313" key="3">
    <source>
        <dbReference type="Proteomes" id="UP001557465"/>
    </source>
</evidence>
<name>A0ABV3TFW7_9RHOB</name>
<feature type="chain" id="PRO_5045768342" description="DUF3828 domain-containing protein" evidence="1">
    <location>
        <begin position="20"/>
        <end position="173"/>
    </location>
</feature>
<evidence type="ECO:0008006" key="4">
    <source>
        <dbReference type="Google" id="ProtNLM"/>
    </source>
</evidence>
<keyword evidence="3" id="KW-1185">Reference proteome</keyword>
<gene>
    <name evidence="2" type="ORF">AB4874_02400</name>
</gene>
<comment type="caution">
    <text evidence="2">The sequence shown here is derived from an EMBL/GenBank/DDBJ whole genome shotgun (WGS) entry which is preliminary data.</text>
</comment>
<keyword evidence="1" id="KW-0732">Signal</keyword>
<organism evidence="2 3">
    <name type="scientific">Thioclava arctica</name>
    <dbReference type="NCBI Taxonomy" id="3238301"/>
    <lineage>
        <taxon>Bacteria</taxon>
        <taxon>Pseudomonadati</taxon>
        <taxon>Pseudomonadota</taxon>
        <taxon>Alphaproteobacteria</taxon>
        <taxon>Rhodobacterales</taxon>
        <taxon>Paracoccaceae</taxon>
        <taxon>Thioclava</taxon>
    </lineage>
</organism>
<dbReference type="Proteomes" id="UP001557465">
    <property type="component" value="Unassembled WGS sequence"/>
</dbReference>
<protein>
    <recommendedName>
        <fullName evidence="4">DUF3828 domain-containing protein</fullName>
    </recommendedName>
</protein>
<evidence type="ECO:0000256" key="1">
    <source>
        <dbReference type="SAM" id="SignalP"/>
    </source>
</evidence>